<comment type="caution">
    <text evidence="5">The sequence shown here is derived from an EMBL/GenBank/DDBJ whole genome shotgun (WGS) entry which is preliminary data.</text>
</comment>
<dbReference type="GO" id="GO:0008270">
    <property type="term" value="F:zinc ion binding"/>
    <property type="evidence" value="ECO:0007669"/>
    <property type="project" value="InterPro"/>
</dbReference>
<dbReference type="Proteomes" id="UP001141552">
    <property type="component" value="Unassembled WGS sequence"/>
</dbReference>
<dbReference type="InterPro" id="IPR043017">
    <property type="entry name" value="WIYLD_dom_sf"/>
</dbReference>
<dbReference type="InterPro" id="IPR046341">
    <property type="entry name" value="SET_dom_sf"/>
</dbReference>
<dbReference type="GO" id="GO:0042054">
    <property type="term" value="F:histone methyltransferase activity"/>
    <property type="evidence" value="ECO:0007669"/>
    <property type="project" value="InterPro"/>
</dbReference>
<dbReference type="InterPro" id="IPR025776">
    <property type="entry name" value="SUVR4/1/2"/>
</dbReference>
<keyword evidence="2" id="KW-0158">Chromosome</keyword>
<dbReference type="SMART" id="SM00468">
    <property type="entry name" value="PreSET"/>
    <property type="match status" value="1"/>
</dbReference>
<dbReference type="PANTHER" id="PTHR46450">
    <property type="entry name" value="INACTIVE HISTONE-LYSINE N-METHYLTRANSFERASE SUVR1-RELATED"/>
    <property type="match status" value="1"/>
</dbReference>
<evidence type="ECO:0000256" key="2">
    <source>
        <dbReference type="ARBA" id="ARBA00022454"/>
    </source>
</evidence>
<accession>A0A9Q0F807</accession>
<dbReference type="Gene3D" id="2.170.270.10">
    <property type="entry name" value="SET domain"/>
    <property type="match status" value="1"/>
</dbReference>
<dbReference type="InterPro" id="IPR007728">
    <property type="entry name" value="Pre-SET_dom"/>
</dbReference>
<dbReference type="SMART" id="SM00317">
    <property type="entry name" value="SET"/>
    <property type="match status" value="1"/>
</dbReference>
<dbReference type="AlphaFoldDB" id="A0A9Q0F807"/>
<name>A0A9Q0F807_9ROSI</name>
<dbReference type="OrthoDB" id="308383at2759"/>
<dbReference type="GO" id="GO:0005694">
    <property type="term" value="C:chromosome"/>
    <property type="evidence" value="ECO:0007669"/>
    <property type="project" value="UniProtKB-SubCell"/>
</dbReference>
<proteinExistence type="predicted"/>
<evidence type="ECO:0008006" key="7">
    <source>
        <dbReference type="Google" id="ProtNLM"/>
    </source>
</evidence>
<reference evidence="5" key="1">
    <citation type="submission" date="2022-02" db="EMBL/GenBank/DDBJ databases">
        <authorList>
            <person name="Henning P.M."/>
            <person name="McCubbin A.G."/>
            <person name="Shore J.S."/>
        </authorList>
    </citation>
    <scope>NUCLEOTIDE SEQUENCE</scope>
    <source>
        <strain evidence="5">F60SS</strain>
        <tissue evidence="5">Leaves</tissue>
    </source>
</reference>
<evidence type="ECO:0000256" key="1">
    <source>
        <dbReference type="ARBA" id="ARBA00004286"/>
    </source>
</evidence>
<dbReference type="Pfam" id="PF00856">
    <property type="entry name" value="SET"/>
    <property type="match status" value="1"/>
</dbReference>
<feature type="domain" description="SET" evidence="3">
    <location>
        <begin position="261"/>
        <end position="396"/>
    </location>
</feature>
<feature type="domain" description="Pre-SET" evidence="4">
    <location>
        <begin position="153"/>
        <end position="258"/>
    </location>
</feature>
<dbReference type="PROSITE" id="PS50867">
    <property type="entry name" value="PRE_SET"/>
    <property type="match status" value="1"/>
</dbReference>
<dbReference type="PROSITE" id="PS51580">
    <property type="entry name" value="SAM_MT43_3"/>
    <property type="match status" value="1"/>
</dbReference>
<sequence>MKGSLAPRSRKIAEACNALAHLGFPEAKVKATLTRLAGLYNNEWKFIEEDNYQAVIEILANEASEEAQGANDASDKRMYNDPRALNVPSMEAVVQKYPIYLNDISKGEESVPIPLVTENSCMELPDFRYIKNNIAYKDAHVDFSINRISDHNCCAQCLGDCLSSSLPCACAAETGGEFAYTQGGLLKEEFLNECISMCRDPKRKHCYYCDVCPLQNDLKKKLRRIKPCQGHLTRKFIKECWVKCGCSKKCGNRIVQRGVKIDLQVFEAPDGKGWGLRSVTALKKGTFVCEYAGEIVSNQELDERNEERSTKQEKHTYPVLLDADWGSERLLKDEEALCLDGTEFGNVARFINHRCDDANLIEVPVEVETPDHHYYRLAFFTTRDIGPMEELTWDYGLNFDDKSHPIEAFKCKCGSSFCRDR</sequence>
<dbReference type="PROSITE" id="PS50280">
    <property type="entry name" value="SET"/>
    <property type="match status" value="1"/>
</dbReference>
<dbReference type="SUPFAM" id="SSF82199">
    <property type="entry name" value="SET domain"/>
    <property type="match status" value="1"/>
</dbReference>
<evidence type="ECO:0000313" key="5">
    <source>
        <dbReference type="EMBL" id="KAJ4825456.1"/>
    </source>
</evidence>
<organism evidence="5 6">
    <name type="scientific">Turnera subulata</name>
    <dbReference type="NCBI Taxonomy" id="218843"/>
    <lineage>
        <taxon>Eukaryota</taxon>
        <taxon>Viridiplantae</taxon>
        <taxon>Streptophyta</taxon>
        <taxon>Embryophyta</taxon>
        <taxon>Tracheophyta</taxon>
        <taxon>Spermatophyta</taxon>
        <taxon>Magnoliopsida</taxon>
        <taxon>eudicotyledons</taxon>
        <taxon>Gunneridae</taxon>
        <taxon>Pentapetalae</taxon>
        <taxon>rosids</taxon>
        <taxon>fabids</taxon>
        <taxon>Malpighiales</taxon>
        <taxon>Passifloraceae</taxon>
        <taxon>Turnera</taxon>
    </lineage>
</organism>
<dbReference type="EMBL" id="JAKUCV010006904">
    <property type="protein sequence ID" value="KAJ4825456.1"/>
    <property type="molecule type" value="Genomic_DNA"/>
</dbReference>
<dbReference type="InterPro" id="IPR001214">
    <property type="entry name" value="SET_dom"/>
</dbReference>
<evidence type="ECO:0000259" key="4">
    <source>
        <dbReference type="PROSITE" id="PS50867"/>
    </source>
</evidence>
<protein>
    <recommendedName>
        <fullName evidence="7">SET domain-containing protein</fullName>
    </recommendedName>
</protein>
<dbReference type="InterPro" id="IPR018848">
    <property type="entry name" value="WIYLD_domain"/>
</dbReference>
<keyword evidence="6" id="KW-1185">Reference proteome</keyword>
<evidence type="ECO:0000259" key="3">
    <source>
        <dbReference type="PROSITE" id="PS50280"/>
    </source>
</evidence>
<comment type="subcellular location">
    <subcellularLocation>
        <location evidence="1">Chromosome</location>
    </subcellularLocation>
</comment>
<evidence type="ECO:0000313" key="6">
    <source>
        <dbReference type="Proteomes" id="UP001141552"/>
    </source>
</evidence>
<dbReference type="PANTHER" id="PTHR46450:SF20">
    <property type="entry name" value="DOMAIN PROTEIN, PUTATIVE-RELATED"/>
    <property type="match status" value="1"/>
</dbReference>
<dbReference type="GO" id="GO:0005634">
    <property type="term" value="C:nucleus"/>
    <property type="evidence" value="ECO:0007669"/>
    <property type="project" value="InterPro"/>
</dbReference>
<reference evidence="5" key="2">
    <citation type="journal article" date="2023" name="Plants (Basel)">
        <title>Annotation of the Turnera subulata (Passifloraceae) Draft Genome Reveals the S-Locus Evolved after the Divergence of Turneroideae from Passifloroideae in a Stepwise Manner.</title>
        <authorList>
            <person name="Henning P.M."/>
            <person name="Roalson E.H."/>
            <person name="Mir W."/>
            <person name="McCubbin A.G."/>
            <person name="Shore J.S."/>
        </authorList>
    </citation>
    <scope>NUCLEOTIDE SEQUENCE</scope>
    <source>
        <strain evidence="5">F60SS</strain>
    </source>
</reference>
<gene>
    <name evidence="5" type="ORF">Tsubulata_010618</name>
</gene>
<dbReference type="Gene3D" id="1.10.8.850">
    <property type="entry name" value="Histone-lysine N methyltransferase , C-terminal domain-like"/>
    <property type="match status" value="1"/>
</dbReference>
<dbReference type="Pfam" id="PF10440">
    <property type="entry name" value="WIYLD"/>
    <property type="match status" value="1"/>
</dbReference>
<dbReference type="CDD" id="cd10538">
    <property type="entry name" value="SET_SETDB-like"/>
    <property type="match status" value="1"/>
</dbReference>